<accession>A0A4C1X8X2</accession>
<organism evidence="1 2">
    <name type="scientific">Eumeta variegata</name>
    <name type="common">Bagworm moth</name>
    <name type="synonym">Eumeta japonica</name>
    <dbReference type="NCBI Taxonomy" id="151549"/>
    <lineage>
        <taxon>Eukaryota</taxon>
        <taxon>Metazoa</taxon>
        <taxon>Ecdysozoa</taxon>
        <taxon>Arthropoda</taxon>
        <taxon>Hexapoda</taxon>
        <taxon>Insecta</taxon>
        <taxon>Pterygota</taxon>
        <taxon>Neoptera</taxon>
        <taxon>Endopterygota</taxon>
        <taxon>Lepidoptera</taxon>
        <taxon>Glossata</taxon>
        <taxon>Ditrysia</taxon>
        <taxon>Tineoidea</taxon>
        <taxon>Psychidae</taxon>
        <taxon>Oiketicinae</taxon>
        <taxon>Eumeta</taxon>
    </lineage>
</organism>
<gene>
    <name evidence="1" type="primary">ZBED8</name>
    <name evidence="1" type="ORF">EVAR_45522_1</name>
</gene>
<name>A0A4C1X8X2_EUMVA</name>
<evidence type="ECO:0000313" key="2">
    <source>
        <dbReference type="Proteomes" id="UP000299102"/>
    </source>
</evidence>
<comment type="caution">
    <text evidence="1">The sequence shown here is derived from an EMBL/GenBank/DDBJ whole genome shotgun (WGS) entry which is preliminary data.</text>
</comment>
<dbReference type="OrthoDB" id="10068674at2759"/>
<dbReference type="PANTHER" id="PTHR45913:SF22">
    <property type="entry name" value="SCAN BOX DOMAIN-CONTAINING PROTEIN"/>
    <property type="match status" value="1"/>
</dbReference>
<proteinExistence type="predicted"/>
<dbReference type="Proteomes" id="UP000299102">
    <property type="component" value="Unassembled WGS sequence"/>
</dbReference>
<sequence length="148" mass="16569">MGEEIQEELLFAKTLKTDTKSESIFNVLSDFFKEKSIPFTNVISVATDGVPAMVGRYRGFISHLKRIVPELYSVSVVRYLRDDTQISHYVRKQRWYPSEHHGPLAAARGGSAPHNVSVQCVEERCLYSAYFFAAEARGIVCGRAGPPA</sequence>
<dbReference type="STRING" id="151549.A0A4C1X8X2"/>
<dbReference type="EMBL" id="BGZK01000759">
    <property type="protein sequence ID" value="GBP59342.1"/>
    <property type="molecule type" value="Genomic_DNA"/>
</dbReference>
<evidence type="ECO:0000313" key="1">
    <source>
        <dbReference type="EMBL" id="GBP59342.1"/>
    </source>
</evidence>
<protein>
    <submittedName>
        <fullName evidence="1">Protein ZBED8</fullName>
    </submittedName>
</protein>
<dbReference type="AlphaFoldDB" id="A0A4C1X8X2"/>
<keyword evidence="2" id="KW-1185">Reference proteome</keyword>
<dbReference type="PANTHER" id="PTHR45913">
    <property type="entry name" value="EPM2A-INTERACTING PROTEIN 1"/>
    <property type="match status" value="1"/>
</dbReference>
<reference evidence="1 2" key="1">
    <citation type="journal article" date="2019" name="Commun. Biol.">
        <title>The bagworm genome reveals a unique fibroin gene that provides high tensile strength.</title>
        <authorList>
            <person name="Kono N."/>
            <person name="Nakamura H."/>
            <person name="Ohtoshi R."/>
            <person name="Tomita M."/>
            <person name="Numata K."/>
            <person name="Arakawa K."/>
        </authorList>
    </citation>
    <scope>NUCLEOTIDE SEQUENCE [LARGE SCALE GENOMIC DNA]</scope>
</reference>